<evidence type="ECO:0000256" key="1">
    <source>
        <dbReference type="ARBA" id="ARBA00004184"/>
    </source>
</evidence>
<comment type="subcellular location">
    <subcellularLocation>
        <location evidence="1">Endomembrane system</location>
        <topology evidence="1">Peripheral membrane protein</topology>
    </subcellularLocation>
</comment>
<dbReference type="AlphaFoldDB" id="A0A6G1HEW5"/>
<dbReference type="Pfam" id="PF00780">
    <property type="entry name" value="CNH"/>
    <property type="match status" value="1"/>
</dbReference>
<feature type="compositionally biased region" description="Polar residues" evidence="4">
    <location>
        <begin position="55"/>
        <end position="69"/>
    </location>
</feature>
<feature type="region of interest" description="Disordered" evidence="4">
    <location>
        <begin position="499"/>
        <end position="531"/>
    </location>
</feature>
<dbReference type="GO" id="GO:0034058">
    <property type="term" value="P:endosomal vesicle fusion"/>
    <property type="evidence" value="ECO:0007669"/>
    <property type="project" value="TreeGrafter"/>
</dbReference>
<dbReference type="InterPro" id="IPR019452">
    <property type="entry name" value="VPS39/TGF_beta_rcpt-assoc_1"/>
</dbReference>
<evidence type="ECO:0000256" key="2">
    <source>
        <dbReference type="ARBA" id="ARBA00023136"/>
    </source>
</evidence>
<dbReference type="Pfam" id="PF10366">
    <property type="entry name" value="Vps39_1"/>
    <property type="match status" value="1"/>
</dbReference>
<evidence type="ECO:0000313" key="7">
    <source>
        <dbReference type="Proteomes" id="UP000800041"/>
    </source>
</evidence>
<dbReference type="InterPro" id="IPR032914">
    <property type="entry name" value="Vam6/VPS39/TRAP1"/>
</dbReference>
<dbReference type="InterPro" id="IPR036322">
    <property type="entry name" value="WD40_repeat_dom_sf"/>
</dbReference>
<keyword evidence="2" id="KW-0472">Membrane</keyword>
<protein>
    <recommendedName>
        <fullName evidence="5">CNH domain-containing protein</fullName>
    </recommendedName>
</protein>
<dbReference type="OrthoDB" id="5325112at2759"/>
<dbReference type="GO" id="GO:0006914">
    <property type="term" value="P:autophagy"/>
    <property type="evidence" value="ECO:0007669"/>
    <property type="project" value="TreeGrafter"/>
</dbReference>
<accession>A0A6G1HEW5</accession>
<dbReference type="EMBL" id="ML977139">
    <property type="protein sequence ID" value="KAF1991478.1"/>
    <property type="molecule type" value="Genomic_DNA"/>
</dbReference>
<feature type="domain" description="CNH" evidence="5">
    <location>
        <begin position="18"/>
        <end position="342"/>
    </location>
</feature>
<feature type="region of interest" description="Disordered" evidence="4">
    <location>
        <begin position="449"/>
        <end position="482"/>
    </location>
</feature>
<feature type="region of interest" description="Disordered" evidence="4">
    <location>
        <begin position="48"/>
        <end position="75"/>
    </location>
</feature>
<reference evidence="6" key="1">
    <citation type="journal article" date="2020" name="Stud. Mycol.">
        <title>101 Dothideomycetes genomes: a test case for predicting lifestyles and emergence of pathogens.</title>
        <authorList>
            <person name="Haridas S."/>
            <person name="Albert R."/>
            <person name="Binder M."/>
            <person name="Bloem J."/>
            <person name="Labutti K."/>
            <person name="Salamov A."/>
            <person name="Andreopoulos B."/>
            <person name="Baker S."/>
            <person name="Barry K."/>
            <person name="Bills G."/>
            <person name="Bluhm B."/>
            <person name="Cannon C."/>
            <person name="Castanera R."/>
            <person name="Culley D."/>
            <person name="Daum C."/>
            <person name="Ezra D."/>
            <person name="Gonzalez J."/>
            <person name="Henrissat B."/>
            <person name="Kuo A."/>
            <person name="Liang C."/>
            <person name="Lipzen A."/>
            <person name="Lutzoni F."/>
            <person name="Magnuson J."/>
            <person name="Mondo S."/>
            <person name="Nolan M."/>
            <person name="Ohm R."/>
            <person name="Pangilinan J."/>
            <person name="Park H.-J."/>
            <person name="Ramirez L."/>
            <person name="Alfaro M."/>
            <person name="Sun H."/>
            <person name="Tritt A."/>
            <person name="Yoshinaga Y."/>
            <person name="Zwiers L.-H."/>
            <person name="Turgeon B."/>
            <person name="Goodwin S."/>
            <person name="Spatafora J."/>
            <person name="Crous P."/>
            <person name="Grigoriev I."/>
        </authorList>
    </citation>
    <scope>NUCLEOTIDE SEQUENCE</scope>
    <source>
        <strain evidence="6">CBS 113979</strain>
    </source>
</reference>
<dbReference type="InterPro" id="IPR019453">
    <property type="entry name" value="VPS39/TGFA1_Znf"/>
</dbReference>
<name>A0A6G1HEW5_9PEZI</name>
<evidence type="ECO:0000259" key="5">
    <source>
        <dbReference type="PROSITE" id="PS50219"/>
    </source>
</evidence>
<organism evidence="6 7">
    <name type="scientific">Aulographum hederae CBS 113979</name>
    <dbReference type="NCBI Taxonomy" id="1176131"/>
    <lineage>
        <taxon>Eukaryota</taxon>
        <taxon>Fungi</taxon>
        <taxon>Dikarya</taxon>
        <taxon>Ascomycota</taxon>
        <taxon>Pezizomycotina</taxon>
        <taxon>Dothideomycetes</taxon>
        <taxon>Pleosporomycetidae</taxon>
        <taxon>Aulographales</taxon>
        <taxon>Aulographaceae</taxon>
    </lineage>
</organism>
<dbReference type="PROSITE" id="PS50219">
    <property type="entry name" value="CNH"/>
    <property type="match status" value="1"/>
</dbReference>
<dbReference type="SUPFAM" id="SSF50978">
    <property type="entry name" value="WD40 repeat-like"/>
    <property type="match status" value="1"/>
</dbReference>
<dbReference type="GO" id="GO:0012505">
    <property type="term" value="C:endomembrane system"/>
    <property type="evidence" value="ECO:0007669"/>
    <property type="project" value="UniProtKB-SubCell"/>
</dbReference>
<dbReference type="GO" id="GO:0000329">
    <property type="term" value="C:fungal-type vacuole membrane"/>
    <property type="evidence" value="ECO:0007669"/>
    <property type="project" value="TreeGrafter"/>
</dbReference>
<evidence type="ECO:0000256" key="4">
    <source>
        <dbReference type="SAM" id="MobiDB-lite"/>
    </source>
</evidence>
<gene>
    <name evidence="6" type="ORF">K402DRAFT_443636</name>
</gene>
<keyword evidence="7" id="KW-1185">Reference proteome</keyword>
<dbReference type="PANTHER" id="PTHR12894:SF49">
    <property type="entry name" value="VAM6_VPS39-LIKE PROTEIN"/>
    <property type="match status" value="1"/>
</dbReference>
<evidence type="ECO:0000313" key="6">
    <source>
        <dbReference type="EMBL" id="KAF1991478.1"/>
    </source>
</evidence>
<dbReference type="PANTHER" id="PTHR12894">
    <property type="entry name" value="CNH DOMAIN CONTAINING"/>
    <property type="match status" value="1"/>
</dbReference>
<feature type="compositionally biased region" description="Low complexity" evidence="4">
    <location>
        <begin position="464"/>
        <end position="482"/>
    </location>
</feature>
<evidence type="ECO:0000256" key="3">
    <source>
        <dbReference type="ARBA" id="ARBA00038201"/>
    </source>
</evidence>
<dbReference type="Proteomes" id="UP000800041">
    <property type="component" value="Unassembled WGS sequence"/>
</dbReference>
<proteinExistence type="inferred from homology"/>
<sequence length="1071" mass="118485">MLSAFTARPIVELKQRDKSKIESILAYGDRLLVGLNTGSLRIYRVNEQAEDPDTTPENGHSESQNGTRSTKARPVDLLREEEKFSRRPIQQLAIIKEANILVSLSDNYVSIHDLQSYALQEKLERTKGAITFAVTSDIVKDPSTGIPSIVSRLAVAVKRKIVLWSWQDTELSPEASEISLIAAVKSLNWATGTKLVAGMDPGFVMVNIESQEVTDINKPGKLGDAADQAGMRFGAVNSSGMGYMGMGGWVPKPMATKLSEGQMLLAKDVNTLFIDAEGKSLEKRQVPWLASPEAIGYSYPYLLALQPAAKGALEVRNPDTLALLQTIAVPNANFLHVAQPNISLAHAGKGFLVASDRCVWRMGALEYDSQIDALVTQGRYDESISLLEMLEDTLLRDKEGRIREIKILKAQGLFDLRKYREAMYLFSEAEAPPERVIALYPRSVAGDVSSIEESKDSESDAEQDAANSETADGSKTSLVTGTTSSSLIGKSVLGRLRGSSKEVDSDTASIKDVSDTASIRGKPTENVPEKPLEGKDLKIAVNELCSFLVQTRTRIRNYMNTDGTLVEALPRVGDSQKAEFKPPFYKLIAESDTTTISDWGQKLYETAVLVDTTLFRGYMVARPTLASSLFRLDNFCEPKVVNEKLYESGRYDDLIYFFQGKKLHRDALELLAKFGKGETDEEVSETLRGPQRTIGYLQQLPPELIDLILEFADWPVKTNPELGMEIFLADTENAETLPRHNVLDFLLNIDVKLGVRYLEHITQELNDLTPEFHQQLIELYLERLKAGDFKDEEEKDTWKWKLEEFLKSSDQYNRARAFRSLPSDNPTFHISRAHVLSKMGQHKQALQIYVFALQDYPAAEDYCNSVFRSIASPISPTPENLPSNVPSTTAASSDHPSIYHTLLYLYLTPPPPHQPAWAPALELLAKHGARLPASQTLALLPASLPVKDLESYFRGRIRGANSVLNQERIERGLRGVERGRCEGELLLGPLDGEAARAGKVEKGGRNRRVVITEEKLCGVCYRRFGSSAVRVYPSGEVVHYGCYDRSGGTGGAGGGMELCVASRNDIAGKVP</sequence>
<dbReference type="InterPro" id="IPR001180">
    <property type="entry name" value="CNH_dom"/>
</dbReference>
<comment type="similarity">
    <text evidence="3">Belongs to the VAM6/VPS39 family.</text>
</comment>
<dbReference type="Pfam" id="PF10367">
    <property type="entry name" value="zf-Vps39_C"/>
    <property type="match status" value="1"/>
</dbReference>